<accession>A0AAV2TW03</accession>
<feature type="compositionally biased region" description="Basic and acidic residues" evidence="6">
    <location>
        <begin position="240"/>
        <end position="252"/>
    </location>
</feature>
<evidence type="ECO:0000313" key="8">
    <source>
        <dbReference type="EMBL" id="CAL5140853.1"/>
    </source>
</evidence>
<dbReference type="GO" id="GO:0000987">
    <property type="term" value="F:cis-regulatory region sequence-specific DNA binding"/>
    <property type="evidence" value="ECO:0007669"/>
    <property type="project" value="InterPro"/>
</dbReference>
<dbReference type="GO" id="GO:0000981">
    <property type="term" value="F:DNA-binding transcription factor activity, RNA polymerase II-specific"/>
    <property type="evidence" value="ECO:0007669"/>
    <property type="project" value="InterPro"/>
</dbReference>
<dbReference type="GO" id="GO:0046983">
    <property type="term" value="F:protein dimerization activity"/>
    <property type="evidence" value="ECO:0007669"/>
    <property type="project" value="InterPro"/>
</dbReference>
<dbReference type="FunFam" id="3.40.1810.10:FF:000002">
    <property type="entry name" value="Serum response factor b"/>
    <property type="match status" value="1"/>
</dbReference>
<evidence type="ECO:0000256" key="6">
    <source>
        <dbReference type="SAM" id="MobiDB-lite"/>
    </source>
</evidence>
<dbReference type="EMBL" id="CAXLJL010000800">
    <property type="protein sequence ID" value="CAL5140853.1"/>
    <property type="molecule type" value="Genomic_DNA"/>
</dbReference>
<evidence type="ECO:0000256" key="3">
    <source>
        <dbReference type="ARBA" id="ARBA00023125"/>
    </source>
</evidence>
<feature type="compositionally biased region" description="Polar residues" evidence="6">
    <location>
        <begin position="215"/>
        <end position="238"/>
    </location>
</feature>
<evidence type="ECO:0000256" key="1">
    <source>
        <dbReference type="ARBA" id="ARBA00004123"/>
    </source>
</evidence>
<evidence type="ECO:0000259" key="7">
    <source>
        <dbReference type="PROSITE" id="PS50066"/>
    </source>
</evidence>
<feature type="compositionally biased region" description="Polar residues" evidence="6">
    <location>
        <begin position="40"/>
        <end position="52"/>
    </location>
</feature>
<feature type="compositionally biased region" description="Polar residues" evidence="6">
    <location>
        <begin position="178"/>
        <end position="187"/>
    </location>
</feature>
<dbReference type="CDD" id="cd00266">
    <property type="entry name" value="MADS_SRF_like"/>
    <property type="match status" value="1"/>
</dbReference>
<keyword evidence="5" id="KW-0539">Nucleus</keyword>
<evidence type="ECO:0000256" key="4">
    <source>
        <dbReference type="ARBA" id="ARBA00023163"/>
    </source>
</evidence>
<name>A0AAV2TW03_CALDB</name>
<dbReference type="InterPro" id="IPR050142">
    <property type="entry name" value="MADS-box/MEF2_TF"/>
</dbReference>
<feature type="domain" description="MADS-box" evidence="7">
    <location>
        <begin position="97"/>
        <end position="157"/>
    </location>
</feature>
<dbReference type="InterPro" id="IPR036879">
    <property type="entry name" value="TF_MADSbox_sf"/>
</dbReference>
<organism evidence="8 9">
    <name type="scientific">Calicophoron daubneyi</name>
    <name type="common">Rumen fluke</name>
    <name type="synonym">Paramphistomum daubneyi</name>
    <dbReference type="NCBI Taxonomy" id="300641"/>
    <lineage>
        <taxon>Eukaryota</taxon>
        <taxon>Metazoa</taxon>
        <taxon>Spiralia</taxon>
        <taxon>Lophotrochozoa</taxon>
        <taxon>Platyhelminthes</taxon>
        <taxon>Trematoda</taxon>
        <taxon>Digenea</taxon>
        <taxon>Plagiorchiida</taxon>
        <taxon>Pronocephalata</taxon>
        <taxon>Paramphistomoidea</taxon>
        <taxon>Paramphistomidae</taxon>
        <taxon>Calicophoron</taxon>
    </lineage>
</organism>
<comment type="caution">
    <text evidence="8">The sequence shown here is derived from an EMBL/GenBank/DDBJ whole genome shotgun (WGS) entry which is preliminary data.</text>
</comment>
<evidence type="ECO:0000256" key="5">
    <source>
        <dbReference type="ARBA" id="ARBA00023242"/>
    </source>
</evidence>
<dbReference type="Gene3D" id="3.40.1810.10">
    <property type="entry name" value="Transcription factor, MADS-box"/>
    <property type="match status" value="1"/>
</dbReference>
<dbReference type="GO" id="GO:0045944">
    <property type="term" value="P:positive regulation of transcription by RNA polymerase II"/>
    <property type="evidence" value="ECO:0007669"/>
    <property type="project" value="InterPro"/>
</dbReference>
<dbReference type="SUPFAM" id="SSF55455">
    <property type="entry name" value="SRF-like"/>
    <property type="match status" value="1"/>
</dbReference>
<dbReference type="Proteomes" id="UP001497525">
    <property type="component" value="Unassembled WGS sequence"/>
</dbReference>
<dbReference type="Pfam" id="PF00319">
    <property type="entry name" value="SRF-TF"/>
    <property type="match status" value="1"/>
</dbReference>
<dbReference type="InterPro" id="IPR002100">
    <property type="entry name" value="TF_MADSbox"/>
</dbReference>
<keyword evidence="3" id="KW-0238">DNA-binding</keyword>
<protein>
    <recommendedName>
        <fullName evidence="7">MADS-box domain-containing protein</fullName>
    </recommendedName>
</protein>
<dbReference type="PRINTS" id="PR00404">
    <property type="entry name" value="MADSDOMAIN"/>
</dbReference>
<sequence>MTENAHPHLLSSCGMVHFIHENPESLMDSSPETDEDAEALQQSTITPPNNTRLRGFKRPHMNAFEKSDHRPTLEPPFCNEYSITTGGVPPETEKLTRGKQKIPIEFIHDRTRRYSTFSKRKTGMMKKAVELAELTGAEVLLLIASETNHVYTFATKRLKGIIDLDSGKELIRTCLSADYQSPSSKSDASFKPGESNLVDMTPPEEDSGADEQREFSQTPSGTASSGKPKSTNSYQPVQTKPDKCRPTPRREGIQTGTGAKHTPDSRGYIAIAPRVQSSGAAVASTLITEQSQNVVGIETKSNPSAQRNCPEPDHVTASHNPICLPLSPIDVPFSQQLILLPSQLSSLSNPRSLSTSVHDASNNRPTPIDLTSVSFIQHPSPNLLTNSPSNSLPILSLASLRHLVHPLKPHNPV</sequence>
<keyword evidence="2" id="KW-0805">Transcription regulation</keyword>
<reference evidence="8" key="1">
    <citation type="submission" date="2024-06" db="EMBL/GenBank/DDBJ databases">
        <authorList>
            <person name="Liu X."/>
            <person name="Lenzi L."/>
            <person name="Haldenby T S."/>
            <person name="Uol C."/>
        </authorList>
    </citation>
    <scope>NUCLEOTIDE SEQUENCE</scope>
</reference>
<comment type="subcellular location">
    <subcellularLocation>
        <location evidence="1">Nucleus</location>
    </subcellularLocation>
</comment>
<feature type="region of interest" description="Disordered" evidence="6">
    <location>
        <begin position="178"/>
        <end position="266"/>
    </location>
</feature>
<dbReference type="PANTHER" id="PTHR48019">
    <property type="entry name" value="SERUM RESPONSE FACTOR HOMOLOG"/>
    <property type="match status" value="1"/>
</dbReference>
<dbReference type="SMART" id="SM00432">
    <property type="entry name" value="MADS"/>
    <property type="match status" value="1"/>
</dbReference>
<evidence type="ECO:0000256" key="2">
    <source>
        <dbReference type="ARBA" id="ARBA00023015"/>
    </source>
</evidence>
<dbReference type="InterPro" id="IPR033897">
    <property type="entry name" value="SRF-like_MADS-box"/>
</dbReference>
<gene>
    <name evidence="8" type="ORF">CDAUBV1_LOCUS16158</name>
</gene>
<keyword evidence="4" id="KW-0804">Transcription</keyword>
<dbReference type="GO" id="GO:0005634">
    <property type="term" value="C:nucleus"/>
    <property type="evidence" value="ECO:0007669"/>
    <property type="project" value="UniProtKB-SubCell"/>
</dbReference>
<dbReference type="PROSITE" id="PS50066">
    <property type="entry name" value="MADS_BOX_2"/>
    <property type="match status" value="1"/>
</dbReference>
<feature type="region of interest" description="Disordered" evidence="6">
    <location>
        <begin position="24"/>
        <end position="55"/>
    </location>
</feature>
<evidence type="ECO:0000313" key="9">
    <source>
        <dbReference type="Proteomes" id="UP001497525"/>
    </source>
</evidence>
<dbReference type="AlphaFoldDB" id="A0AAV2TW03"/>
<proteinExistence type="predicted"/>